<dbReference type="InterPro" id="IPR000489">
    <property type="entry name" value="Pterin-binding_dom"/>
</dbReference>
<evidence type="ECO:0000256" key="4">
    <source>
        <dbReference type="ARBA" id="ARBA00009503"/>
    </source>
</evidence>
<dbReference type="PANTHER" id="PTHR20941:SF1">
    <property type="entry name" value="FOLIC ACID SYNTHESIS PROTEIN FOL1"/>
    <property type="match status" value="1"/>
</dbReference>
<dbReference type="EMBL" id="CP114052">
    <property type="protein sequence ID" value="WAW14345.1"/>
    <property type="molecule type" value="Genomic_DNA"/>
</dbReference>
<evidence type="ECO:0000256" key="11">
    <source>
        <dbReference type="ARBA" id="ARBA00030193"/>
    </source>
</evidence>
<organism evidence="14 15">
    <name type="scientific">Peptostreptococcus equinus</name>
    <dbReference type="NCBI Taxonomy" id="3003601"/>
    <lineage>
        <taxon>Bacteria</taxon>
        <taxon>Bacillati</taxon>
        <taxon>Bacillota</taxon>
        <taxon>Clostridia</taxon>
        <taxon>Peptostreptococcales</taxon>
        <taxon>Peptostreptococcaceae</taxon>
        <taxon>Peptostreptococcus</taxon>
    </lineage>
</organism>
<dbReference type="NCBIfam" id="TIGR01496">
    <property type="entry name" value="DHPS"/>
    <property type="match status" value="1"/>
</dbReference>
<dbReference type="SUPFAM" id="SSF51717">
    <property type="entry name" value="Dihydropteroate synthetase-like"/>
    <property type="match status" value="1"/>
</dbReference>
<dbReference type="InterPro" id="IPR006390">
    <property type="entry name" value="DHP_synth_dom"/>
</dbReference>
<dbReference type="Gene3D" id="3.20.20.20">
    <property type="entry name" value="Dihydropteroate synthase-like"/>
    <property type="match status" value="1"/>
</dbReference>
<evidence type="ECO:0000256" key="6">
    <source>
        <dbReference type="ARBA" id="ARBA00016919"/>
    </source>
</evidence>
<evidence type="ECO:0000256" key="9">
    <source>
        <dbReference type="ARBA" id="ARBA00022842"/>
    </source>
</evidence>
<keyword evidence="7 12" id="KW-0808">Transferase</keyword>
<dbReference type="CDD" id="cd00739">
    <property type="entry name" value="DHPS"/>
    <property type="match status" value="1"/>
</dbReference>
<evidence type="ECO:0000256" key="10">
    <source>
        <dbReference type="ARBA" id="ARBA00022909"/>
    </source>
</evidence>
<evidence type="ECO:0000256" key="5">
    <source>
        <dbReference type="ARBA" id="ARBA00012458"/>
    </source>
</evidence>
<sequence length="274" mass="30378">MIIGNKNFDTKNNVYIMGILNVTPDSFSDGGKYNSLDSALFQAESMINNGASIIDIGGESTRPGYTKISDDEEVERVLPVIEKIRANFDTTISLDTYKSGVIKQVGSKIDLVNDIWGLKYDGTMADQIAKFDLACCLMHNRKEADYSDFWSDYMNDMRECIQMAKDAGIDKNKIMLDGGVGFQKTYEQNLMVINRTEELCSFGYPVLIATSKKSVIGAVTDRTVDQRTAGTIATSVIGILKGGSFLRVHDVAENLDAIKICKSVLEEKKWIQSK</sequence>
<comment type="cofactor">
    <cofactor evidence="2 12">
        <name>Mg(2+)</name>
        <dbReference type="ChEBI" id="CHEBI:18420"/>
    </cofactor>
</comment>
<gene>
    <name evidence="14" type="primary">folP</name>
    <name evidence="14" type="ORF">O0R46_06975</name>
</gene>
<dbReference type="EC" id="2.5.1.15" evidence="5 12"/>
<proteinExistence type="inferred from homology"/>
<dbReference type="InterPro" id="IPR011005">
    <property type="entry name" value="Dihydropteroate_synth-like_sf"/>
</dbReference>
<dbReference type="PROSITE" id="PS00792">
    <property type="entry name" value="DHPS_1"/>
    <property type="match status" value="1"/>
</dbReference>
<keyword evidence="8 12" id="KW-0479">Metal-binding</keyword>
<comment type="function">
    <text evidence="12">Catalyzes the condensation of para-aminobenzoate (pABA) with 6-hydroxymethyl-7,8-dihydropterin diphosphate (DHPt-PP) to form 7,8-dihydropteroate (H2Pte), the immediate precursor of folate derivatives.</text>
</comment>
<name>A0ABY7JMN2_9FIRM</name>
<keyword evidence="9 12" id="KW-0460">Magnesium</keyword>
<dbReference type="Proteomes" id="UP001164187">
    <property type="component" value="Chromosome"/>
</dbReference>
<evidence type="ECO:0000256" key="12">
    <source>
        <dbReference type="RuleBase" id="RU361205"/>
    </source>
</evidence>
<evidence type="ECO:0000256" key="2">
    <source>
        <dbReference type="ARBA" id="ARBA00001946"/>
    </source>
</evidence>
<dbReference type="PROSITE" id="PS50972">
    <property type="entry name" value="PTERIN_BINDING"/>
    <property type="match status" value="1"/>
</dbReference>
<comment type="similarity">
    <text evidence="4 12">Belongs to the DHPS family.</text>
</comment>
<protein>
    <recommendedName>
        <fullName evidence="6 12">Dihydropteroate synthase</fullName>
        <shortName evidence="12">DHPS</shortName>
        <ecNumber evidence="5 12">2.5.1.15</ecNumber>
    </recommendedName>
    <alternativeName>
        <fullName evidence="11 12">Dihydropteroate pyrophosphorylase</fullName>
    </alternativeName>
</protein>
<evidence type="ECO:0000313" key="14">
    <source>
        <dbReference type="EMBL" id="WAW14345.1"/>
    </source>
</evidence>
<dbReference type="GO" id="GO:0004156">
    <property type="term" value="F:dihydropteroate synthase activity"/>
    <property type="evidence" value="ECO:0007669"/>
    <property type="project" value="UniProtKB-EC"/>
</dbReference>
<accession>A0ABY7JMN2</accession>
<evidence type="ECO:0000256" key="3">
    <source>
        <dbReference type="ARBA" id="ARBA00004763"/>
    </source>
</evidence>
<dbReference type="Pfam" id="PF00809">
    <property type="entry name" value="Pterin_bind"/>
    <property type="match status" value="1"/>
</dbReference>
<evidence type="ECO:0000313" key="15">
    <source>
        <dbReference type="Proteomes" id="UP001164187"/>
    </source>
</evidence>
<comment type="catalytic activity">
    <reaction evidence="1">
        <text>(7,8-dihydropterin-6-yl)methyl diphosphate + 4-aminobenzoate = 7,8-dihydropteroate + diphosphate</text>
        <dbReference type="Rhea" id="RHEA:19949"/>
        <dbReference type="ChEBI" id="CHEBI:17836"/>
        <dbReference type="ChEBI" id="CHEBI:17839"/>
        <dbReference type="ChEBI" id="CHEBI:33019"/>
        <dbReference type="ChEBI" id="CHEBI:72950"/>
        <dbReference type="EC" id="2.5.1.15"/>
    </reaction>
</comment>
<comment type="pathway">
    <text evidence="3 12">Cofactor biosynthesis; tetrahydrofolate biosynthesis; 7,8-dihydrofolate from 2-amino-4-hydroxy-6-hydroxymethyl-7,8-dihydropteridine diphosphate and 4-aminobenzoate: step 1/2.</text>
</comment>
<keyword evidence="15" id="KW-1185">Reference proteome</keyword>
<evidence type="ECO:0000259" key="13">
    <source>
        <dbReference type="PROSITE" id="PS50972"/>
    </source>
</evidence>
<reference evidence="14" key="1">
    <citation type="submission" date="2022-12" db="EMBL/GenBank/DDBJ databases">
        <title>Peptostreptococcus.</title>
        <authorList>
            <person name="Lee S.H."/>
        </authorList>
    </citation>
    <scope>NUCLEOTIDE SEQUENCE</scope>
    <source>
        <strain evidence="14">CBA3647</strain>
    </source>
</reference>
<dbReference type="InterPro" id="IPR045031">
    <property type="entry name" value="DHP_synth-like"/>
</dbReference>
<evidence type="ECO:0000256" key="8">
    <source>
        <dbReference type="ARBA" id="ARBA00022723"/>
    </source>
</evidence>
<dbReference type="PROSITE" id="PS00793">
    <property type="entry name" value="DHPS_2"/>
    <property type="match status" value="1"/>
</dbReference>
<evidence type="ECO:0000256" key="7">
    <source>
        <dbReference type="ARBA" id="ARBA00022679"/>
    </source>
</evidence>
<evidence type="ECO:0000256" key="1">
    <source>
        <dbReference type="ARBA" id="ARBA00000012"/>
    </source>
</evidence>
<keyword evidence="10 12" id="KW-0289">Folate biosynthesis</keyword>
<dbReference type="RefSeq" id="WP_269311014.1">
    <property type="nucleotide sequence ID" value="NZ_CP114052.1"/>
</dbReference>
<dbReference type="PANTHER" id="PTHR20941">
    <property type="entry name" value="FOLATE SYNTHESIS PROTEINS"/>
    <property type="match status" value="1"/>
</dbReference>
<feature type="domain" description="Pterin-binding" evidence="13">
    <location>
        <begin position="14"/>
        <end position="259"/>
    </location>
</feature>